<feature type="binding site" evidence="5">
    <location>
        <position position="122"/>
    </location>
    <ligand>
        <name>substrate</name>
    </ligand>
</feature>
<feature type="domain" description="HpcH/HpaI aldolase/citrate lyase" evidence="7">
    <location>
        <begin position="8"/>
        <end position="219"/>
    </location>
</feature>
<feature type="binding site" evidence="6">
    <location>
        <position position="122"/>
    </location>
    <ligand>
        <name>Mg(2+)</name>
        <dbReference type="ChEBI" id="CHEBI:18420"/>
    </ligand>
</feature>
<dbReference type="InterPro" id="IPR015813">
    <property type="entry name" value="Pyrv/PenolPyrv_kinase-like_dom"/>
</dbReference>
<dbReference type="EMBL" id="QFYP01000001">
    <property type="protein sequence ID" value="RAK59284.1"/>
    <property type="molecule type" value="Genomic_DNA"/>
</dbReference>
<dbReference type="GO" id="GO:0016829">
    <property type="term" value="F:lyase activity"/>
    <property type="evidence" value="ECO:0007669"/>
    <property type="project" value="UniProtKB-KW"/>
</dbReference>
<evidence type="ECO:0000256" key="5">
    <source>
        <dbReference type="PIRSR" id="PIRSR015582-1"/>
    </source>
</evidence>
<keyword evidence="3 6" id="KW-0479">Metal-binding</keyword>
<gene>
    <name evidence="8" type="ORF">DJ021_05440</name>
</gene>
<evidence type="ECO:0000313" key="9">
    <source>
        <dbReference type="Proteomes" id="UP000249842"/>
    </source>
</evidence>
<comment type="caution">
    <text evidence="8">The sequence shown here is derived from an EMBL/GenBank/DDBJ whole genome shotgun (WGS) entry which is preliminary data.</text>
</comment>
<evidence type="ECO:0000256" key="3">
    <source>
        <dbReference type="ARBA" id="ARBA00022723"/>
    </source>
</evidence>
<name>A0A328B095_9CAUL</name>
<dbReference type="GO" id="GO:0000287">
    <property type="term" value="F:magnesium ion binding"/>
    <property type="evidence" value="ECO:0007669"/>
    <property type="project" value="TreeGrafter"/>
</dbReference>
<sequence length="290" mass="30364">MIADRPRRSALYLPASNPRAIEKARTLACDVVILDLEDAVAPDAKVEARSLAVEAVRAGGFGRREVVIRVNGLDTPWGAADLGAAASVHPDAVLVPKIAAPEDLAPYAAALGGPTRLWAMIETCAAVFRLDALGQAAAASRTDAWVIGGNDLAKEMRCRPGADRAPLQPALALAVMAARAHGLAILDGVYNAIEDLEGLARECEQAVDFGFDGKSLIHPSHLAAANRAFTPSAEAVAWARTVAAAFDLAENAGKGVLRVEGRMVERLHLAQARRLIAVADAITAHEVAEA</sequence>
<dbReference type="PANTHER" id="PTHR32308">
    <property type="entry name" value="LYASE BETA SUBUNIT, PUTATIVE (AFU_ORTHOLOGUE AFUA_4G13030)-RELATED"/>
    <property type="match status" value="1"/>
</dbReference>
<evidence type="ECO:0000256" key="6">
    <source>
        <dbReference type="PIRSR" id="PIRSR015582-2"/>
    </source>
</evidence>
<dbReference type="InterPro" id="IPR040442">
    <property type="entry name" value="Pyrv_kinase-like_dom_sf"/>
</dbReference>
<protein>
    <submittedName>
        <fullName evidence="8">CoA ester lyase</fullName>
    </submittedName>
</protein>
<feature type="binding site" evidence="5">
    <location>
        <position position="69"/>
    </location>
    <ligand>
        <name>substrate</name>
    </ligand>
</feature>
<evidence type="ECO:0000256" key="1">
    <source>
        <dbReference type="ARBA" id="ARBA00001946"/>
    </source>
</evidence>
<evidence type="ECO:0000259" key="7">
    <source>
        <dbReference type="Pfam" id="PF03328"/>
    </source>
</evidence>
<evidence type="ECO:0000256" key="4">
    <source>
        <dbReference type="ARBA" id="ARBA00022842"/>
    </source>
</evidence>
<dbReference type="AlphaFoldDB" id="A0A328B095"/>
<dbReference type="InterPro" id="IPR011206">
    <property type="entry name" value="Citrate_lyase_beta/mcl1/mcl2"/>
</dbReference>
<dbReference type="OrthoDB" id="9800547at2"/>
<evidence type="ECO:0000256" key="2">
    <source>
        <dbReference type="ARBA" id="ARBA00005568"/>
    </source>
</evidence>
<dbReference type="PANTHER" id="PTHR32308:SF10">
    <property type="entry name" value="CITRATE LYASE SUBUNIT BETA"/>
    <property type="match status" value="1"/>
</dbReference>
<dbReference type="SUPFAM" id="SSF51621">
    <property type="entry name" value="Phosphoenolpyruvate/pyruvate domain"/>
    <property type="match status" value="1"/>
</dbReference>
<dbReference type="GO" id="GO:0006107">
    <property type="term" value="P:oxaloacetate metabolic process"/>
    <property type="evidence" value="ECO:0007669"/>
    <property type="project" value="TreeGrafter"/>
</dbReference>
<dbReference type="InterPro" id="IPR005000">
    <property type="entry name" value="Aldolase/citrate-lyase_domain"/>
</dbReference>
<accession>A0A328B095</accession>
<reference evidence="9" key="1">
    <citation type="submission" date="2018-05" db="EMBL/GenBank/DDBJ databases">
        <authorList>
            <person name="Li X."/>
        </authorList>
    </citation>
    <scope>NUCLEOTIDE SEQUENCE [LARGE SCALE GENOMIC DNA]</scope>
    <source>
        <strain evidence="9">HKS-05</strain>
    </source>
</reference>
<comment type="similarity">
    <text evidence="2">Belongs to the HpcH/HpaI aldolase family.</text>
</comment>
<dbReference type="Proteomes" id="UP000249842">
    <property type="component" value="Unassembled WGS sequence"/>
</dbReference>
<feature type="binding site" evidence="6">
    <location>
        <position position="151"/>
    </location>
    <ligand>
        <name>Mg(2+)</name>
        <dbReference type="ChEBI" id="CHEBI:18420"/>
    </ligand>
</feature>
<dbReference type="RefSeq" id="WP_111456577.1">
    <property type="nucleotide sequence ID" value="NZ_QFYP01000001.1"/>
</dbReference>
<evidence type="ECO:0000313" key="8">
    <source>
        <dbReference type="EMBL" id="RAK59284.1"/>
    </source>
</evidence>
<comment type="cofactor">
    <cofactor evidence="1">
        <name>Mg(2+)</name>
        <dbReference type="ChEBI" id="CHEBI:18420"/>
    </cofactor>
</comment>
<keyword evidence="8" id="KW-0456">Lyase</keyword>
<organism evidence="8 9">
    <name type="scientific">Phenylobacterium hankyongense</name>
    <dbReference type="NCBI Taxonomy" id="1813876"/>
    <lineage>
        <taxon>Bacteria</taxon>
        <taxon>Pseudomonadati</taxon>
        <taxon>Pseudomonadota</taxon>
        <taxon>Alphaproteobacteria</taxon>
        <taxon>Caulobacterales</taxon>
        <taxon>Caulobacteraceae</taxon>
        <taxon>Phenylobacterium</taxon>
    </lineage>
</organism>
<keyword evidence="4 6" id="KW-0460">Magnesium</keyword>
<proteinExistence type="inferred from homology"/>
<dbReference type="Gene3D" id="3.20.20.60">
    <property type="entry name" value="Phosphoenolpyruvate-binding domains"/>
    <property type="match status" value="1"/>
</dbReference>
<dbReference type="PIRSF" id="PIRSF015582">
    <property type="entry name" value="Cit_lyase_B"/>
    <property type="match status" value="1"/>
</dbReference>
<dbReference type="Pfam" id="PF03328">
    <property type="entry name" value="HpcH_HpaI"/>
    <property type="match status" value="1"/>
</dbReference>
<keyword evidence="9" id="KW-1185">Reference proteome</keyword>